<dbReference type="EMBL" id="CP019893">
    <property type="protein sequence ID" value="ARS89329.1"/>
    <property type="molecule type" value="Genomic_DNA"/>
</dbReference>
<dbReference type="InterPro" id="IPR007409">
    <property type="entry name" value="Restrct_endonuc_type1_HsdR_N"/>
</dbReference>
<dbReference type="SUPFAM" id="SSF52540">
    <property type="entry name" value="P-loop containing nucleoside triphosphate hydrolases"/>
    <property type="match status" value="2"/>
</dbReference>
<dbReference type="Proteomes" id="UP000250088">
    <property type="component" value="Chromosome"/>
</dbReference>
<keyword evidence="4" id="KW-1185">Reference proteome</keyword>
<evidence type="ECO:0000256" key="1">
    <source>
        <dbReference type="SAM" id="MobiDB-lite"/>
    </source>
</evidence>
<keyword evidence="3" id="KW-0378">Hydrolase</keyword>
<name>A0A2Z2HQK6_9EURY</name>
<dbReference type="PROSITE" id="PS51192">
    <property type="entry name" value="HELICASE_ATP_BIND_1"/>
    <property type="match status" value="1"/>
</dbReference>
<feature type="domain" description="Helicase ATP-binding" evidence="2">
    <location>
        <begin position="294"/>
        <end position="491"/>
    </location>
</feature>
<dbReference type="KEGG" id="naj:B1756_05925"/>
<accession>A0A2Z2HQK6</accession>
<dbReference type="PANTHER" id="PTHR42927:SF1">
    <property type="entry name" value="HELICASE SUPERFAMILY 1 AND 2 DOMAIN-CONTAINING PROTEIN"/>
    <property type="match status" value="1"/>
</dbReference>
<dbReference type="Pfam" id="PF04313">
    <property type="entry name" value="HSDR_N"/>
    <property type="match status" value="1"/>
</dbReference>
<reference evidence="4" key="1">
    <citation type="submission" date="2017-02" db="EMBL/GenBank/DDBJ databases">
        <title>Natronthermophilus aegyptiacus gen. nov.,sp. nov., an aerobic, extremely halophilic alkalithermophilic archaeon isolated from the athalassohaline Wadi An Natrun, Egypt.</title>
        <authorList>
            <person name="Zhao B."/>
        </authorList>
    </citation>
    <scope>NUCLEOTIDE SEQUENCE [LARGE SCALE GENOMIC DNA]</scope>
    <source>
        <strain evidence="4">JW/NM-HA 15</strain>
    </source>
</reference>
<dbReference type="InterPro" id="IPR040980">
    <property type="entry name" value="SWI2_SNF2"/>
</dbReference>
<gene>
    <name evidence="3" type="ORF">B1756_05925</name>
</gene>
<dbReference type="RefSeq" id="WP_086887711.1">
    <property type="nucleotide sequence ID" value="NZ_CP019893.1"/>
</dbReference>
<evidence type="ECO:0000259" key="2">
    <source>
        <dbReference type="PROSITE" id="PS51192"/>
    </source>
</evidence>
<dbReference type="OrthoDB" id="11429at2157"/>
<dbReference type="GO" id="GO:0009307">
    <property type="term" value="P:DNA restriction-modification system"/>
    <property type="evidence" value="ECO:0007669"/>
    <property type="project" value="UniProtKB-KW"/>
</dbReference>
<dbReference type="InterPro" id="IPR014001">
    <property type="entry name" value="Helicase_ATP-bd"/>
</dbReference>
<dbReference type="REBASE" id="202755">
    <property type="entry name" value="NarHA15ORF5915P"/>
</dbReference>
<proteinExistence type="predicted"/>
<dbReference type="Gene3D" id="3.40.50.300">
    <property type="entry name" value="P-loop containing nucleotide triphosphate hydrolases"/>
    <property type="match status" value="2"/>
</dbReference>
<evidence type="ECO:0000313" key="3">
    <source>
        <dbReference type="EMBL" id="ARS89329.1"/>
    </source>
</evidence>
<dbReference type="InterPro" id="IPR027417">
    <property type="entry name" value="P-loop_NTPase"/>
</dbReference>
<dbReference type="Pfam" id="PF22679">
    <property type="entry name" value="T1R_D3-like"/>
    <property type="match status" value="1"/>
</dbReference>
<protein>
    <submittedName>
        <fullName evidence="3">Restriction endonuclease subunit R</fullName>
    </submittedName>
</protein>
<dbReference type="GO" id="GO:0003677">
    <property type="term" value="F:DNA binding"/>
    <property type="evidence" value="ECO:0007669"/>
    <property type="project" value="UniProtKB-KW"/>
</dbReference>
<feature type="region of interest" description="Disordered" evidence="1">
    <location>
        <begin position="860"/>
        <end position="885"/>
    </location>
</feature>
<dbReference type="GeneID" id="32893597"/>
<sequence>MTYGTYDEESFEDLIASNLVEHSDYGYLPSEEFDRERGIFPDVVVSFVKETQPEKWEKLETAYKGNARKRFLQDLTSAMEGRGTLELLRHGLRTTGTTIDLAAFKPNTGLNPEVQKRYEANRLGVTQQFYYSTTDPKKSIDLALTVNGIPVATAELKNKFTDQSVIDAKVQYKSDRDSGEPALKFKRGALVHFAVDQDEVEYTTELDGDDTHFLPFNKGHNGGAGNPPREDSHRTAYLWEEVWEKDSWMEILQRFIHIDTEEIRKGGVKVDEEETIIFPRYHQLECVRQLVDAAQENGAGEDYLVQHSTGSGKSKSIAWLVHRLVSLHNDADEAVFDGVVVVTDRTVLDEQLRNTIYELDHKTGVVHAVKGEQGSKSQELAEAIEAGKPVIITTLQTFPHVIEHAKRLPERDYAVVVDEAHSSQSGEMAHEMKQILSGIDIDEDDDAEDLIVKSAETRGNQENLSFFAFTATPKGKTLEAFGTVPEGGDKPEPFHLYSMRQAIEEGFILDVLQHYTTYDTFYNVAKVIKEDPQVPQKKAVKAVSKFLKLHPHNISQKVEIIVEHFREHAQHKIGGKAKAMVVTSSRVHAVRYKKAIDEYIEKNGYNLSALVAFSGTVEDDGFEYTEREMNNGIKESELPSKFDTPEYQVLVVADKYQTGFDQPLLHTMYVDKKLSGIQAVQTLSRLNRTHPGKEDTFVLDFENDREDIYEAFEPYYEKTTLEEATDPQHIYQLESDLNASQIYTQQEVDQFAEAFFSPENKGTEQAHAKLSSLIQPARDRFMVSDEETQDEFRSQLRSFLRLYKFQSQVVNYSDTTLEKLYTFGRFLYKELPRDSRESRVEFNDELALQYYRLEKSDEGSIELDSSGGGVSSPTETGTGSQDDEEVELSTIVEKINEKLGTDFTEADQLFLDQIKEDALEDDHIRRSAQVNTKENFALEFDDVLTGMFIDRMDQNQDLFAKFMDNEEVQEAITKHLRREVYKESQQANG</sequence>
<dbReference type="Pfam" id="PF18766">
    <property type="entry name" value="SWI2_SNF2"/>
    <property type="match status" value="1"/>
</dbReference>
<dbReference type="PANTHER" id="PTHR42927">
    <property type="entry name" value="HELICASE SUPERFAMILY 1 AND 2 DOMAIN-CONTAINING PROTEIN"/>
    <property type="match status" value="1"/>
</dbReference>
<evidence type="ECO:0000313" key="4">
    <source>
        <dbReference type="Proteomes" id="UP000250088"/>
    </source>
</evidence>
<dbReference type="AlphaFoldDB" id="A0A2Z2HQK6"/>
<keyword evidence="3" id="KW-0540">Nuclease</keyword>
<dbReference type="InterPro" id="IPR055180">
    <property type="entry name" value="HsdR_RecA-like_helicase_dom_2"/>
</dbReference>
<feature type="compositionally biased region" description="Polar residues" evidence="1">
    <location>
        <begin position="871"/>
        <end position="880"/>
    </location>
</feature>
<dbReference type="GO" id="GO:0009035">
    <property type="term" value="F:type I site-specific deoxyribonuclease activity"/>
    <property type="evidence" value="ECO:0007669"/>
    <property type="project" value="UniProtKB-EC"/>
</dbReference>
<dbReference type="GO" id="GO:0005524">
    <property type="term" value="F:ATP binding"/>
    <property type="evidence" value="ECO:0007669"/>
    <property type="project" value="UniProtKB-KW"/>
</dbReference>
<organism evidence="3 4">
    <name type="scientific">Natrarchaeobaculum aegyptiacum</name>
    <dbReference type="NCBI Taxonomy" id="745377"/>
    <lineage>
        <taxon>Archaea</taxon>
        <taxon>Methanobacteriati</taxon>
        <taxon>Methanobacteriota</taxon>
        <taxon>Stenosarchaea group</taxon>
        <taxon>Halobacteria</taxon>
        <taxon>Halobacteriales</taxon>
        <taxon>Natrialbaceae</taxon>
        <taxon>Natrarchaeobaculum</taxon>
    </lineage>
</organism>
<dbReference type="Gene3D" id="3.90.1570.50">
    <property type="match status" value="1"/>
</dbReference>
<dbReference type="GO" id="GO:0120545">
    <property type="term" value="F:nucleic acid conformation isomerase activity"/>
    <property type="evidence" value="ECO:0007669"/>
    <property type="project" value="UniProtKB-ARBA"/>
</dbReference>
<keyword evidence="3" id="KW-0255">Endonuclease</keyword>
<dbReference type="SMART" id="SM00487">
    <property type="entry name" value="DEXDc"/>
    <property type="match status" value="1"/>
</dbReference>